<dbReference type="PANTHER" id="PTHR42898">
    <property type="entry name" value="TROPINONE REDUCTASE"/>
    <property type="match status" value="1"/>
</dbReference>
<reference evidence="3 4" key="1">
    <citation type="submission" date="2024-11" db="EMBL/GenBank/DDBJ databases">
        <title>A near-complete genome assembly of Cinchona calisaya.</title>
        <authorList>
            <person name="Lian D.C."/>
            <person name="Zhao X.W."/>
            <person name="Wei L."/>
        </authorList>
    </citation>
    <scope>NUCLEOTIDE SEQUENCE [LARGE SCALE GENOMIC DNA]</scope>
    <source>
        <tissue evidence="3">Nenye</tissue>
    </source>
</reference>
<evidence type="ECO:0000256" key="2">
    <source>
        <dbReference type="ARBA" id="ARBA00023002"/>
    </source>
</evidence>
<evidence type="ECO:0000256" key="1">
    <source>
        <dbReference type="ARBA" id="ARBA00022857"/>
    </source>
</evidence>
<dbReference type="PANTHER" id="PTHR42898:SF6">
    <property type="entry name" value="NADP-DEPENDENT MANNITOL DEHYDROGENASE"/>
    <property type="match status" value="1"/>
</dbReference>
<dbReference type="AlphaFoldDB" id="A0ABD3AFP8"/>
<dbReference type="InterPro" id="IPR045000">
    <property type="entry name" value="TR"/>
</dbReference>
<evidence type="ECO:0000313" key="4">
    <source>
        <dbReference type="Proteomes" id="UP001630127"/>
    </source>
</evidence>
<dbReference type="EMBL" id="JBJUIK010000004">
    <property type="protein sequence ID" value="KAL3529375.1"/>
    <property type="molecule type" value="Genomic_DNA"/>
</dbReference>
<organism evidence="3 4">
    <name type="scientific">Cinchona calisaya</name>
    <dbReference type="NCBI Taxonomy" id="153742"/>
    <lineage>
        <taxon>Eukaryota</taxon>
        <taxon>Viridiplantae</taxon>
        <taxon>Streptophyta</taxon>
        <taxon>Embryophyta</taxon>
        <taxon>Tracheophyta</taxon>
        <taxon>Spermatophyta</taxon>
        <taxon>Magnoliopsida</taxon>
        <taxon>eudicotyledons</taxon>
        <taxon>Gunneridae</taxon>
        <taxon>Pentapetalae</taxon>
        <taxon>asterids</taxon>
        <taxon>lamiids</taxon>
        <taxon>Gentianales</taxon>
        <taxon>Rubiaceae</taxon>
        <taxon>Cinchonoideae</taxon>
        <taxon>Cinchoneae</taxon>
        <taxon>Cinchona</taxon>
    </lineage>
</organism>
<dbReference type="Proteomes" id="UP001630127">
    <property type="component" value="Unassembled WGS sequence"/>
</dbReference>
<dbReference type="InterPro" id="IPR036291">
    <property type="entry name" value="NAD(P)-bd_dom_sf"/>
</dbReference>
<dbReference type="Pfam" id="PF00106">
    <property type="entry name" value="adh_short"/>
    <property type="match status" value="1"/>
</dbReference>
<evidence type="ECO:0000313" key="3">
    <source>
        <dbReference type="EMBL" id="KAL3529375.1"/>
    </source>
</evidence>
<protein>
    <submittedName>
        <fullName evidence="3">Uncharacterized protein</fullName>
    </submittedName>
</protein>
<comment type="caution">
    <text evidence="3">The sequence shown here is derived from an EMBL/GenBank/DDBJ whole genome shotgun (WGS) entry which is preliminary data.</text>
</comment>
<proteinExistence type="predicted"/>
<accession>A0ABD3AFP8</accession>
<keyword evidence="1" id="KW-0521">NADP</keyword>
<dbReference type="GO" id="GO:0016491">
    <property type="term" value="F:oxidoreductase activity"/>
    <property type="evidence" value="ECO:0007669"/>
    <property type="project" value="UniProtKB-KW"/>
</dbReference>
<keyword evidence="4" id="KW-1185">Reference proteome</keyword>
<keyword evidence="2" id="KW-0560">Oxidoreductase</keyword>
<dbReference type="Gene3D" id="3.40.50.720">
    <property type="entry name" value="NAD(P)-binding Rossmann-like Domain"/>
    <property type="match status" value="1"/>
</dbReference>
<name>A0ABD3AFP8_9GENT</name>
<gene>
    <name evidence="3" type="ORF">ACH5RR_008697</name>
</gene>
<dbReference type="InterPro" id="IPR002347">
    <property type="entry name" value="SDR_fam"/>
</dbReference>
<sequence>MSTTRVHRVNQQAIKGASSILAIIYGKGWRQQCKVVSPGMTALVTGSTQGIGRAIVEELAQLDATVHTFSKTEAELNQL</sequence>
<dbReference type="SUPFAM" id="SSF51735">
    <property type="entry name" value="NAD(P)-binding Rossmann-fold domains"/>
    <property type="match status" value="1"/>
</dbReference>